<reference evidence="12 13" key="1">
    <citation type="journal article" date="2006" name="Nature">
        <title>Global trends of whole-genome duplications revealed by the ciliate Paramecium tetraurelia.</title>
        <authorList>
            <consortium name="Genoscope"/>
            <person name="Aury J.-M."/>
            <person name="Jaillon O."/>
            <person name="Duret L."/>
            <person name="Noel B."/>
            <person name="Jubin C."/>
            <person name="Porcel B.M."/>
            <person name="Segurens B."/>
            <person name="Daubin V."/>
            <person name="Anthouard V."/>
            <person name="Aiach N."/>
            <person name="Arnaiz O."/>
            <person name="Billaut A."/>
            <person name="Beisson J."/>
            <person name="Blanc I."/>
            <person name="Bouhouche K."/>
            <person name="Camara F."/>
            <person name="Duharcourt S."/>
            <person name="Guigo R."/>
            <person name="Gogendeau D."/>
            <person name="Katinka M."/>
            <person name="Keller A.-M."/>
            <person name="Kissmehl R."/>
            <person name="Klotz C."/>
            <person name="Koll F."/>
            <person name="Le Moue A."/>
            <person name="Lepere C."/>
            <person name="Malinsky S."/>
            <person name="Nowacki M."/>
            <person name="Nowak J.K."/>
            <person name="Plattner H."/>
            <person name="Poulain J."/>
            <person name="Ruiz F."/>
            <person name="Serrano V."/>
            <person name="Zagulski M."/>
            <person name="Dessen P."/>
            <person name="Betermier M."/>
            <person name="Weissenbach J."/>
            <person name="Scarpelli C."/>
            <person name="Schachter V."/>
            <person name="Sperling L."/>
            <person name="Meyer E."/>
            <person name="Cohen J."/>
            <person name="Wincker P."/>
        </authorList>
    </citation>
    <scope>NUCLEOTIDE SEQUENCE [LARGE SCALE GENOMIC DNA]</scope>
    <source>
        <strain evidence="12 13">Stock d4-2</strain>
    </source>
</reference>
<dbReference type="GO" id="GO:0016567">
    <property type="term" value="P:protein ubiquitination"/>
    <property type="evidence" value="ECO:0007669"/>
    <property type="project" value="UniProtKB-UniPathway"/>
</dbReference>
<keyword evidence="5" id="KW-0862">Zinc</keyword>
<dbReference type="Proteomes" id="UP000000600">
    <property type="component" value="Unassembled WGS sequence"/>
</dbReference>
<evidence type="ECO:0000256" key="1">
    <source>
        <dbReference type="ARBA" id="ARBA00004370"/>
    </source>
</evidence>
<dbReference type="EMBL" id="CT868418">
    <property type="protein sequence ID" value="CAK81747.1"/>
    <property type="molecule type" value="Genomic_DNA"/>
</dbReference>
<feature type="transmembrane region" description="Helical" evidence="9">
    <location>
        <begin position="290"/>
        <end position="312"/>
    </location>
</feature>
<dbReference type="OrthoDB" id="295072at2759"/>
<dbReference type="HOGENOM" id="CLU_544545_0_0_1"/>
<dbReference type="UniPathway" id="UPA00143"/>
<dbReference type="GeneID" id="5034929"/>
<keyword evidence="7 9" id="KW-0472">Membrane</keyword>
<dbReference type="InterPro" id="IPR013083">
    <property type="entry name" value="Znf_RING/FYVE/PHD"/>
</dbReference>
<accession>A0DFD0</accession>
<keyword evidence="2 9" id="KW-0812">Transmembrane</keyword>
<evidence type="ECO:0000313" key="12">
    <source>
        <dbReference type="EMBL" id="CAK81747.1"/>
    </source>
</evidence>
<evidence type="ECO:0000256" key="4">
    <source>
        <dbReference type="ARBA" id="ARBA00022771"/>
    </source>
</evidence>
<evidence type="ECO:0000313" key="13">
    <source>
        <dbReference type="Proteomes" id="UP000000600"/>
    </source>
</evidence>
<dbReference type="STRING" id="5888.A0DFD0"/>
<feature type="domain" description="RING-type" evidence="11">
    <location>
        <begin position="388"/>
        <end position="434"/>
    </location>
</feature>
<evidence type="ECO:0000256" key="6">
    <source>
        <dbReference type="ARBA" id="ARBA00022989"/>
    </source>
</evidence>
<name>A0DFD0_PARTE</name>
<dbReference type="SUPFAM" id="SSF57850">
    <property type="entry name" value="RING/U-box"/>
    <property type="match status" value="1"/>
</dbReference>
<evidence type="ECO:0000256" key="10">
    <source>
        <dbReference type="SAM" id="SignalP"/>
    </source>
</evidence>
<dbReference type="KEGG" id="ptm:GSPATT00016560001"/>
<organism evidence="12 13">
    <name type="scientific">Paramecium tetraurelia</name>
    <dbReference type="NCBI Taxonomy" id="5888"/>
    <lineage>
        <taxon>Eukaryota</taxon>
        <taxon>Sar</taxon>
        <taxon>Alveolata</taxon>
        <taxon>Ciliophora</taxon>
        <taxon>Intramacronucleata</taxon>
        <taxon>Oligohymenophorea</taxon>
        <taxon>Peniculida</taxon>
        <taxon>Parameciidae</taxon>
        <taxon>Paramecium</taxon>
    </lineage>
</organism>
<gene>
    <name evidence="12" type="ORF">GSPATT00016560001</name>
</gene>
<keyword evidence="6 9" id="KW-1133">Transmembrane helix</keyword>
<dbReference type="Pfam" id="PF13639">
    <property type="entry name" value="zf-RING_2"/>
    <property type="match status" value="1"/>
</dbReference>
<evidence type="ECO:0000256" key="8">
    <source>
        <dbReference type="PROSITE-ProRule" id="PRU00175"/>
    </source>
</evidence>
<dbReference type="InterPro" id="IPR001841">
    <property type="entry name" value="Znf_RING"/>
</dbReference>
<dbReference type="OMA" id="FEECVVC"/>
<evidence type="ECO:0000256" key="7">
    <source>
        <dbReference type="ARBA" id="ARBA00023136"/>
    </source>
</evidence>
<dbReference type="GO" id="GO:0061630">
    <property type="term" value="F:ubiquitin protein ligase activity"/>
    <property type="evidence" value="ECO:0000318"/>
    <property type="project" value="GO_Central"/>
</dbReference>
<keyword evidence="10" id="KW-0732">Signal</keyword>
<keyword evidence="13" id="KW-1185">Reference proteome</keyword>
<evidence type="ECO:0000259" key="11">
    <source>
        <dbReference type="PROSITE" id="PS50089"/>
    </source>
</evidence>
<evidence type="ECO:0000256" key="9">
    <source>
        <dbReference type="SAM" id="Phobius"/>
    </source>
</evidence>
<keyword evidence="4 8" id="KW-0863">Zinc-finger</keyword>
<dbReference type="FunFam" id="3.30.40.10:FF:000983">
    <property type="entry name" value="Uncharacterized protein"/>
    <property type="match status" value="1"/>
</dbReference>
<dbReference type="Gene3D" id="3.30.40.10">
    <property type="entry name" value="Zinc/RING finger domain, C3HC4 (zinc finger)"/>
    <property type="match status" value="1"/>
</dbReference>
<dbReference type="SMART" id="SM00184">
    <property type="entry name" value="RING"/>
    <property type="match status" value="1"/>
</dbReference>
<feature type="signal peptide" evidence="10">
    <location>
        <begin position="1"/>
        <end position="16"/>
    </location>
</feature>
<proteinExistence type="predicted"/>
<protein>
    <recommendedName>
        <fullName evidence="11">RING-type domain-containing protein</fullName>
    </recommendedName>
</protein>
<dbReference type="GO" id="GO:0016020">
    <property type="term" value="C:membrane"/>
    <property type="evidence" value="ECO:0007669"/>
    <property type="project" value="UniProtKB-SubCell"/>
</dbReference>
<keyword evidence="3" id="KW-0479">Metal-binding</keyword>
<comment type="subcellular location">
    <subcellularLocation>
        <location evidence="1">Membrane</location>
    </subcellularLocation>
</comment>
<evidence type="ECO:0000256" key="5">
    <source>
        <dbReference type="ARBA" id="ARBA00022833"/>
    </source>
</evidence>
<evidence type="ECO:0000256" key="2">
    <source>
        <dbReference type="ARBA" id="ARBA00022692"/>
    </source>
</evidence>
<dbReference type="GO" id="GO:0008270">
    <property type="term" value="F:zinc ion binding"/>
    <property type="evidence" value="ECO:0007669"/>
    <property type="project" value="UniProtKB-KW"/>
</dbReference>
<sequence>MIINTIIFIYFVQSLANYYGTAQPDIQQIIKLNFTQKVNSLIIKFYKRENDVLCLVSQNDLGLTKLSDLDLGYNPKGPEVYDYQSYKANSEYQLIQIAYVAMIYMKCFQLNQNQQQLISIEIYYSENQFIQGCTNDCDGYNYPEISNSICVSQQCHCLEGTFGQYCQFQSAQISSNILTTFTLDTHKWKYFQYQFSSIDINLFSQNVEEELYYSFVLKQNPQLKIPNLKESQKLISFNNIQQELKNQQTTVYVDVIYIGLYNNQSKSLNIQFKIITNDTEDESTFERNKIVIIVTGCVVGALLLFAFGLSALKSRQQRQFQQQIQEAIRRNLNQVHNLDQLQAQSPERQLPQINHKGFSLRFIKDHFKGHSYEKIIKAYPGLSQFEECVVCLEQMKKAATKQQKICSVTPCFHIFHCMCLEEWLLRQKNCPFCRTEYNRKKIIKDYPWLEVNTLRVNNTDSTYLSRMKNNQETVNESQIEFVKHQPEEQQQTNQMEVISEQ</sequence>
<dbReference type="PANTHER" id="PTHR46539">
    <property type="entry name" value="E3 UBIQUITIN-PROTEIN LIGASE ATL42"/>
    <property type="match status" value="1"/>
</dbReference>
<dbReference type="GO" id="GO:0006511">
    <property type="term" value="P:ubiquitin-dependent protein catabolic process"/>
    <property type="evidence" value="ECO:0000318"/>
    <property type="project" value="GO_Central"/>
</dbReference>
<evidence type="ECO:0000256" key="3">
    <source>
        <dbReference type="ARBA" id="ARBA00022723"/>
    </source>
</evidence>
<feature type="chain" id="PRO_5002623949" description="RING-type domain-containing protein" evidence="10">
    <location>
        <begin position="17"/>
        <end position="501"/>
    </location>
</feature>
<dbReference type="PROSITE" id="PS50089">
    <property type="entry name" value="ZF_RING_2"/>
    <property type="match status" value="1"/>
</dbReference>
<dbReference type="InParanoid" id="A0DFD0"/>
<dbReference type="AlphaFoldDB" id="A0DFD0"/>
<dbReference type="RefSeq" id="XP_001449144.1">
    <property type="nucleotide sequence ID" value="XM_001449107.1"/>
</dbReference>
<dbReference type="PANTHER" id="PTHR46539:SF9">
    <property type="entry name" value="RING-H2 FINGER PROTEIN ATL56"/>
    <property type="match status" value="1"/>
</dbReference>